<name>A0ABW3ZEF2_9RHOB</name>
<feature type="signal peptide" evidence="2">
    <location>
        <begin position="1"/>
        <end position="24"/>
    </location>
</feature>
<sequence length="107" mass="11101">MRHILILLSFLACAWAAWPSAVSAHETAHGASMVADCVDCIEVDGAGDHAEIDGCHKGPGCGPAIYTLPNVAELSVWAPVVARALRPAGSSPPRSIVIARDLPPPRA</sequence>
<organism evidence="3 4">
    <name type="scientific">Litorisediminicola beolgyonensis</name>
    <dbReference type="NCBI Taxonomy" id="1173614"/>
    <lineage>
        <taxon>Bacteria</taxon>
        <taxon>Pseudomonadati</taxon>
        <taxon>Pseudomonadota</taxon>
        <taxon>Alphaproteobacteria</taxon>
        <taxon>Rhodobacterales</taxon>
        <taxon>Paracoccaceae</taxon>
        <taxon>Litorisediminicola</taxon>
    </lineage>
</organism>
<dbReference type="RefSeq" id="WP_386801554.1">
    <property type="nucleotide sequence ID" value="NZ_JBHTMU010000004.1"/>
</dbReference>
<evidence type="ECO:0000256" key="1">
    <source>
        <dbReference type="SAM" id="MobiDB-lite"/>
    </source>
</evidence>
<keyword evidence="4" id="KW-1185">Reference proteome</keyword>
<feature type="region of interest" description="Disordered" evidence="1">
    <location>
        <begin position="86"/>
        <end position="107"/>
    </location>
</feature>
<reference evidence="4" key="1">
    <citation type="journal article" date="2019" name="Int. J. Syst. Evol. Microbiol.">
        <title>The Global Catalogue of Microorganisms (GCM) 10K type strain sequencing project: providing services to taxonomists for standard genome sequencing and annotation.</title>
        <authorList>
            <consortium name="The Broad Institute Genomics Platform"/>
            <consortium name="The Broad Institute Genome Sequencing Center for Infectious Disease"/>
            <person name="Wu L."/>
            <person name="Ma J."/>
        </authorList>
    </citation>
    <scope>NUCLEOTIDE SEQUENCE [LARGE SCALE GENOMIC DNA]</scope>
    <source>
        <strain evidence="4">CCUG 62953</strain>
    </source>
</reference>
<gene>
    <name evidence="3" type="ORF">ACFQ4E_03620</name>
</gene>
<keyword evidence="2" id="KW-0732">Signal</keyword>
<accession>A0ABW3ZEF2</accession>
<comment type="caution">
    <text evidence="3">The sequence shown here is derived from an EMBL/GenBank/DDBJ whole genome shotgun (WGS) entry which is preliminary data.</text>
</comment>
<evidence type="ECO:0000256" key="2">
    <source>
        <dbReference type="SAM" id="SignalP"/>
    </source>
</evidence>
<dbReference type="EMBL" id="JBHTMU010000004">
    <property type="protein sequence ID" value="MFD1341498.1"/>
    <property type="molecule type" value="Genomic_DNA"/>
</dbReference>
<evidence type="ECO:0000313" key="3">
    <source>
        <dbReference type="EMBL" id="MFD1341498.1"/>
    </source>
</evidence>
<proteinExistence type="predicted"/>
<evidence type="ECO:0000313" key="4">
    <source>
        <dbReference type="Proteomes" id="UP001597135"/>
    </source>
</evidence>
<dbReference type="Proteomes" id="UP001597135">
    <property type="component" value="Unassembled WGS sequence"/>
</dbReference>
<protein>
    <submittedName>
        <fullName evidence="3">Uncharacterized protein</fullName>
    </submittedName>
</protein>
<feature type="chain" id="PRO_5047383627" evidence="2">
    <location>
        <begin position="25"/>
        <end position="107"/>
    </location>
</feature>